<sequence length="147" mass="16729">MLITKPRSFFCGSSFSQATNARSRRTTGNILFIIIQIYSKCRNFIRKPINYNHKKLCGITDYDEFKNSSFNLLHELLKTDDNYAKIKTDINGYAEGTRDVTVANVKASTSNTKKSIQAVDYSKSMMSEITSQVTQDMEMLSEKLAEI</sequence>
<proteinExistence type="predicted"/>
<organism evidence="1">
    <name type="scientific">marine sediment metagenome</name>
    <dbReference type="NCBI Taxonomy" id="412755"/>
    <lineage>
        <taxon>unclassified sequences</taxon>
        <taxon>metagenomes</taxon>
        <taxon>ecological metagenomes</taxon>
    </lineage>
</organism>
<dbReference type="EMBL" id="LAZR01032260">
    <property type="protein sequence ID" value="KKL51416.1"/>
    <property type="molecule type" value="Genomic_DNA"/>
</dbReference>
<reference evidence="1" key="1">
    <citation type="journal article" date="2015" name="Nature">
        <title>Complex archaea that bridge the gap between prokaryotes and eukaryotes.</title>
        <authorList>
            <person name="Spang A."/>
            <person name="Saw J.H."/>
            <person name="Jorgensen S.L."/>
            <person name="Zaremba-Niedzwiedzka K."/>
            <person name="Martijn J."/>
            <person name="Lind A.E."/>
            <person name="van Eijk R."/>
            <person name="Schleper C."/>
            <person name="Guy L."/>
            <person name="Ettema T.J."/>
        </authorList>
    </citation>
    <scope>NUCLEOTIDE SEQUENCE</scope>
</reference>
<evidence type="ECO:0000313" key="1">
    <source>
        <dbReference type="EMBL" id="KKL51416.1"/>
    </source>
</evidence>
<name>A0A0F9DCI4_9ZZZZ</name>
<gene>
    <name evidence="1" type="ORF">LCGC14_2295710</name>
</gene>
<comment type="caution">
    <text evidence="1">The sequence shown here is derived from an EMBL/GenBank/DDBJ whole genome shotgun (WGS) entry which is preliminary data.</text>
</comment>
<accession>A0A0F9DCI4</accession>
<protein>
    <submittedName>
        <fullName evidence="1">Uncharacterized protein</fullName>
    </submittedName>
</protein>
<dbReference type="AlphaFoldDB" id="A0A0F9DCI4"/>